<feature type="domain" description="GH16" evidence="7">
    <location>
        <begin position="12"/>
        <end position="215"/>
    </location>
</feature>
<keyword evidence="5 6" id="KW-0326">Glycosidase</keyword>
<dbReference type="CDD" id="cd02176">
    <property type="entry name" value="GH16_XET"/>
    <property type="match status" value="1"/>
</dbReference>
<keyword evidence="3" id="KW-1015">Disulfide bond</keyword>
<dbReference type="Gene3D" id="2.60.120.200">
    <property type="match status" value="1"/>
</dbReference>
<comment type="function">
    <text evidence="6">Catalyzes xyloglucan endohydrolysis (XEH) and/or endotransglycosylation (XET). Cleaves and religates xyloglucan polymers, an essential constituent of the primary cell wall, and thereby participates in cell wall construction of growing tissues.</text>
</comment>
<dbReference type="InterPro" id="IPR008263">
    <property type="entry name" value="GH16_AS"/>
</dbReference>
<evidence type="ECO:0000256" key="2">
    <source>
        <dbReference type="ARBA" id="ARBA00022801"/>
    </source>
</evidence>
<feature type="chain" id="PRO_5044974162" description="Xyloglucan endotransglucosylase/hydrolase" evidence="6">
    <location>
        <begin position="29"/>
        <end position="334"/>
    </location>
</feature>
<dbReference type="SUPFAM" id="SSF49899">
    <property type="entry name" value="Concanavalin A-like lectins/glucanases"/>
    <property type="match status" value="1"/>
</dbReference>
<evidence type="ECO:0000259" key="7">
    <source>
        <dbReference type="PROSITE" id="PS51762"/>
    </source>
</evidence>
<dbReference type="PROSITE" id="PS01034">
    <property type="entry name" value="GH16_1"/>
    <property type="match status" value="1"/>
</dbReference>
<protein>
    <recommendedName>
        <fullName evidence="6">Xyloglucan endotransglucosylase/hydrolase</fullName>
        <ecNumber evidence="6">2.4.1.207</ecNumber>
    </recommendedName>
</protein>
<keyword evidence="1 6" id="KW-0808">Transferase</keyword>
<dbReference type="PIRSF" id="PIRSF005604">
    <property type="entry name" value="XET"/>
    <property type="match status" value="1"/>
</dbReference>
<keyword evidence="6" id="KW-0964">Secreted</keyword>
<evidence type="ECO:0000313" key="8">
    <source>
        <dbReference type="EMBL" id="CAK9261596.1"/>
    </source>
</evidence>
<dbReference type="Pfam" id="PF00722">
    <property type="entry name" value="Glyco_hydro_16"/>
    <property type="match status" value="1"/>
</dbReference>
<proteinExistence type="inferred from homology"/>
<evidence type="ECO:0000256" key="4">
    <source>
        <dbReference type="ARBA" id="ARBA00023180"/>
    </source>
</evidence>
<keyword evidence="6" id="KW-0052">Apoplast</keyword>
<dbReference type="InterPro" id="IPR044791">
    <property type="entry name" value="Beta-glucanase/XTH"/>
</dbReference>
<dbReference type="InterPro" id="IPR010713">
    <property type="entry name" value="XET_C"/>
</dbReference>
<organism evidence="8 9">
    <name type="scientific">Sphagnum jensenii</name>
    <dbReference type="NCBI Taxonomy" id="128206"/>
    <lineage>
        <taxon>Eukaryota</taxon>
        <taxon>Viridiplantae</taxon>
        <taxon>Streptophyta</taxon>
        <taxon>Embryophyta</taxon>
        <taxon>Bryophyta</taxon>
        <taxon>Sphagnophytina</taxon>
        <taxon>Sphagnopsida</taxon>
        <taxon>Sphagnales</taxon>
        <taxon>Sphagnaceae</taxon>
        <taxon>Sphagnum</taxon>
    </lineage>
</organism>
<keyword evidence="4" id="KW-0325">Glycoprotein</keyword>
<dbReference type="InterPro" id="IPR000757">
    <property type="entry name" value="Beta-glucanase-like"/>
</dbReference>
<dbReference type="Pfam" id="PF06955">
    <property type="entry name" value="XET_C"/>
    <property type="match status" value="1"/>
</dbReference>
<dbReference type="EMBL" id="OZ020109">
    <property type="protein sequence ID" value="CAK9261596.1"/>
    <property type="molecule type" value="Genomic_DNA"/>
</dbReference>
<dbReference type="InterPro" id="IPR013320">
    <property type="entry name" value="ConA-like_dom_sf"/>
</dbReference>
<feature type="signal peptide" evidence="6">
    <location>
        <begin position="1"/>
        <end position="28"/>
    </location>
</feature>
<dbReference type="EC" id="2.4.1.207" evidence="6"/>
<dbReference type="InterPro" id="IPR016455">
    <property type="entry name" value="XTH"/>
</dbReference>
<keyword evidence="6" id="KW-0134">Cell wall</keyword>
<keyword evidence="9" id="KW-1185">Reference proteome</keyword>
<evidence type="ECO:0000256" key="5">
    <source>
        <dbReference type="ARBA" id="ARBA00023295"/>
    </source>
</evidence>
<evidence type="ECO:0000256" key="6">
    <source>
        <dbReference type="RuleBase" id="RU361120"/>
    </source>
</evidence>
<comment type="subcellular location">
    <subcellularLocation>
        <location evidence="6">Secreted</location>
        <location evidence="6">Cell wall</location>
    </subcellularLocation>
    <subcellularLocation>
        <location evidence="6">Secreted</location>
        <location evidence="6">Extracellular space</location>
        <location evidence="6">Apoplast</location>
    </subcellularLocation>
</comment>
<evidence type="ECO:0000256" key="3">
    <source>
        <dbReference type="ARBA" id="ARBA00023157"/>
    </source>
</evidence>
<comment type="PTM">
    <text evidence="6">Contains at least one intrachain disulfide bond essential for its enzymatic activity.</text>
</comment>
<comment type="similarity">
    <text evidence="6">Belongs to the glycosyl hydrolase 16 family.</text>
</comment>
<accession>A0ABP0W6P0</accession>
<keyword evidence="6" id="KW-0732">Signal</keyword>
<sequence>MCFTTISLIFTYSSRLLFILASMANVFSDGFQPFADNNHVRVVENGQQVDLILDQQAASGFGSKYKYLFGHITMQIKLVAGNSAGTVTAYYLSSDNPDHDELDFEFLGNVSGQPYILQTNVYAHGVGNREQRINLWFDPTADFHTYGFLWNTNQIIFQVDDKPIRVYKNNADLGVPYPNSKPMALYSSLWDGSQWATQGGLIKLDWASAPFVASYRNFDGLDACTVYNNDISSCVATTSHWWEASAFQTLDNTQLDELNWVRQNYQLYDYCTDTKRYPTPPPECSTNSSPPHFLHQHNCEFCSRHQSIMQAFKYAAHIQSSNCSPLFPTNSHKT</sequence>
<dbReference type="PANTHER" id="PTHR31062">
    <property type="entry name" value="XYLOGLUCAN ENDOTRANSGLUCOSYLASE/HYDROLASE PROTEIN 8-RELATED"/>
    <property type="match status" value="1"/>
</dbReference>
<keyword evidence="2 6" id="KW-0378">Hydrolase</keyword>
<evidence type="ECO:0000313" key="9">
    <source>
        <dbReference type="Proteomes" id="UP001497444"/>
    </source>
</evidence>
<evidence type="ECO:0000256" key="1">
    <source>
        <dbReference type="ARBA" id="ARBA00022679"/>
    </source>
</evidence>
<dbReference type="Proteomes" id="UP001497444">
    <property type="component" value="Chromosome 14"/>
</dbReference>
<name>A0ABP0W6P0_9BRYO</name>
<reference evidence="8" key="1">
    <citation type="submission" date="2024-02" db="EMBL/GenBank/DDBJ databases">
        <authorList>
            <consortium name="ELIXIR-Norway"/>
            <consortium name="Elixir Norway"/>
        </authorList>
    </citation>
    <scope>NUCLEOTIDE SEQUENCE</scope>
</reference>
<dbReference type="PROSITE" id="PS51762">
    <property type="entry name" value="GH16_2"/>
    <property type="match status" value="1"/>
</dbReference>
<keyword evidence="6" id="KW-0961">Cell wall biogenesis/degradation</keyword>
<gene>
    <name evidence="8" type="ORF">CSSPJE1EN1_LOCUS7074</name>
</gene>